<keyword evidence="2" id="KW-1133">Transmembrane helix</keyword>
<sequence>MANANTKTAEQTQSNSAHTPTAPTTESASKAAHAAVDQVAQKAATAEDYVRKHASESAETLHEKREALEASLKSSVSRSRRFAQENPLLCAGLAFAAGMAVTALIRRK</sequence>
<dbReference type="EMBL" id="PNCG01000014">
    <property type="protein sequence ID" value="TMP86535.1"/>
    <property type="molecule type" value="Genomic_DNA"/>
</dbReference>
<evidence type="ECO:0000256" key="2">
    <source>
        <dbReference type="SAM" id="Phobius"/>
    </source>
</evidence>
<dbReference type="eggNOG" id="ENOG50330HH">
    <property type="taxonomic scope" value="Bacteria"/>
</dbReference>
<dbReference type="STRING" id="151081.TW72_13655"/>
<feature type="compositionally biased region" description="Polar residues" evidence="1">
    <location>
        <begin position="1"/>
        <end position="28"/>
    </location>
</feature>
<protein>
    <submittedName>
        <fullName evidence="4">DUF883 domain-containing protein</fullName>
    </submittedName>
</protein>
<feature type="compositionally biased region" description="Basic and acidic residues" evidence="1">
    <location>
        <begin position="48"/>
        <end position="62"/>
    </location>
</feature>
<evidence type="ECO:0000256" key="1">
    <source>
        <dbReference type="SAM" id="MobiDB-lite"/>
    </source>
</evidence>
<organism evidence="3 5">
    <name type="scientific">Pseudoalteromonas ruthenica</name>
    <dbReference type="NCBI Taxonomy" id="151081"/>
    <lineage>
        <taxon>Bacteria</taxon>
        <taxon>Pseudomonadati</taxon>
        <taxon>Pseudomonadota</taxon>
        <taxon>Gammaproteobacteria</taxon>
        <taxon>Alteromonadales</taxon>
        <taxon>Pseudoalteromonadaceae</taxon>
        <taxon>Pseudoalteromonas</taxon>
    </lineage>
</organism>
<dbReference type="EMBL" id="JXXZ01000010">
    <property type="protein sequence ID" value="KJY98754.1"/>
    <property type="molecule type" value="Genomic_DNA"/>
</dbReference>
<dbReference type="PATRIC" id="fig|151081.8.peg.3401"/>
<keyword evidence="2" id="KW-0472">Membrane</keyword>
<evidence type="ECO:0000313" key="4">
    <source>
        <dbReference type="EMBL" id="TMP86535.1"/>
    </source>
</evidence>
<reference evidence="3 5" key="1">
    <citation type="journal article" date="2015" name="BMC Genomics">
        <title>Genome mining reveals unlocked bioactive potential of marine Gram-negative bacteria.</title>
        <authorList>
            <person name="Machado H."/>
            <person name="Sonnenschein E.C."/>
            <person name="Melchiorsen J."/>
            <person name="Gram L."/>
        </authorList>
    </citation>
    <scope>NUCLEOTIDE SEQUENCE [LARGE SCALE GENOMIC DNA]</scope>
    <source>
        <strain evidence="3 5">S3137</strain>
    </source>
</reference>
<keyword evidence="2" id="KW-0812">Transmembrane</keyword>
<feature type="region of interest" description="Disordered" evidence="1">
    <location>
        <begin position="1"/>
        <end position="62"/>
    </location>
</feature>
<name>A0A0F4PJD0_9GAMM</name>
<dbReference type="Proteomes" id="UP000033664">
    <property type="component" value="Unassembled WGS sequence"/>
</dbReference>
<reference evidence="6" key="3">
    <citation type="submission" date="2019-06" db="EMBL/GenBank/DDBJ databases">
        <title>Co-occurence of chitin degradation, pigmentation and bioactivity in marine Pseudoalteromonas.</title>
        <authorList>
            <person name="Sonnenschein E.C."/>
            <person name="Bech P.K."/>
        </authorList>
    </citation>
    <scope>NUCLEOTIDE SEQUENCE [LARGE SCALE GENOMIC DNA]</scope>
    <source>
        <strain evidence="6">S2897</strain>
    </source>
</reference>
<dbReference type="Proteomes" id="UP000305874">
    <property type="component" value="Unassembled WGS sequence"/>
</dbReference>
<gene>
    <name evidence="4" type="ORF">CWC05_14125</name>
    <name evidence="3" type="ORF">TW72_13655</name>
</gene>
<evidence type="ECO:0000313" key="6">
    <source>
        <dbReference type="Proteomes" id="UP000305874"/>
    </source>
</evidence>
<evidence type="ECO:0000313" key="5">
    <source>
        <dbReference type="Proteomes" id="UP000033664"/>
    </source>
</evidence>
<proteinExistence type="predicted"/>
<comment type="caution">
    <text evidence="3">The sequence shown here is derived from an EMBL/GenBank/DDBJ whole genome shotgun (WGS) entry which is preliminary data.</text>
</comment>
<keyword evidence="5" id="KW-1185">Reference proteome</keyword>
<dbReference type="GeneID" id="58229540"/>
<dbReference type="OrthoDB" id="5771927at2"/>
<dbReference type="RefSeq" id="WP_022946081.1">
    <property type="nucleotide sequence ID" value="NZ_CP023396.1"/>
</dbReference>
<evidence type="ECO:0000313" key="3">
    <source>
        <dbReference type="EMBL" id="KJY98754.1"/>
    </source>
</evidence>
<accession>A0A0F4PJD0</accession>
<dbReference type="AlphaFoldDB" id="A0A0F4PJD0"/>
<reference evidence="4 6" key="2">
    <citation type="submission" date="2017-12" db="EMBL/GenBank/DDBJ databases">
        <authorList>
            <person name="Paulsen S."/>
            <person name="Gram L.K."/>
        </authorList>
    </citation>
    <scope>NUCLEOTIDE SEQUENCE [LARGE SCALE GENOMIC DNA]</scope>
    <source>
        <strain evidence="4 6">S2897</strain>
    </source>
</reference>
<feature type="transmembrane region" description="Helical" evidence="2">
    <location>
        <begin position="88"/>
        <end position="105"/>
    </location>
</feature>
<reference evidence="4" key="4">
    <citation type="submission" date="2019-09" db="EMBL/GenBank/DDBJ databases">
        <title>Co-occurence of chitin degradation, pigmentation and bioactivity in marine Pseudoalteromonas.</title>
        <authorList>
            <person name="Sonnenschein E.C."/>
            <person name="Bech P.K."/>
        </authorList>
    </citation>
    <scope>NUCLEOTIDE SEQUENCE</scope>
    <source>
        <strain evidence="4">S2897</strain>
    </source>
</reference>